<dbReference type="SUPFAM" id="SSF53720">
    <property type="entry name" value="ALDH-like"/>
    <property type="match status" value="1"/>
</dbReference>
<keyword evidence="3 7" id="KW-0641">Proline biosynthesis</keyword>
<protein>
    <recommendedName>
        <fullName evidence="7">Gamma-glutamyl phosphate reductase</fullName>
        <shortName evidence="7">GPR</shortName>
        <ecNumber evidence="7">1.2.1.41</ecNumber>
    </recommendedName>
    <alternativeName>
        <fullName evidence="7">Glutamate-5-semialdehyde dehydrogenase</fullName>
    </alternativeName>
    <alternativeName>
        <fullName evidence="7">Glutamyl-gamma-semialdehyde dehydrogenase</fullName>
        <shortName evidence="7">GSA dehydrogenase</shortName>
    </alternativeName>
</protein>
<dbReference type="NCBIfam" id="NF001221">
    <property type="entry name" value="PRK00197.1"/>
    <property type="match status" value="1"/>
</dbReference>
<evidence type="ECO:0000256" key="7">
    <source>
        <dbReference type="HAMAP-Rule" id="MF_00412"/>
    </source>
</evidence>
<dbReference type="HAMAP" id="MF_00412">
    <property type="entry name" value="ProA"/>
    <property type="match status" value="1"/>
</dbReference>
<evidence type="ECO:0000259" key="8">
    <source>
        <dbReference type="Pfam" id="PF00171"/>
    </source>
</evidence>
<reference evidence="9 10" key="1">
    <citation type="submission" date="2010-07" db="EMBL/GenBank/DDBJ databases">
        <authorList>
            <person name="Sid Ahmed O."/>
        </authorList>
    </citation>
    <scope>NUCLEOTIDE SEQUENCE [LARGE SCALE GENOMIC DNA]</scope>
    <source>
        <strain evidence="9 10">TX4248</strain>
    </source>
</reference>
<evidence type="ECO:0000256" key="4">
    <source>
        <dbReference type="ARBA" id="ARBA00022857"/>
    </source>
</evidence>
<dbReference type="PANTHER" id="PTHR11063">
    <property type="entry name" value="GLUTAMATE SEMIALDEHYDE DEHYDROGENASE"/>
    <property type="match status" value="1"/>
</dbReference>
<dbReference type="EC" id="1.2.1.41" evidence="7"/>
<keyword evidence="7" id="KW-0963">Cytoplasm</keyword>
<evidence type="ECO:0000256" key="6">
    <source>
        <dbReference type="ARBA" id="ARBA00049024"/>
    </source>
</evidence>
<comment type="caution">
    <text evidence="9">The sequence shown here is derived from an EMBL/GenBank/DDBJ whole genome shotgun (WGS) entry which is preliminary data.</text>
</comment>
<dbReference type="InterPro" id="IPR016161">
    <property type="entry name" value="Ald_DH/histidinol_DH"/>
</dbReference>
<evidence type="ECO:0000256" key="5">
    <source>
        <dbReference type="ARBA" id="ARBA00023002"/>
    </source>
</evidence>
<keyword evidence="2 7" id="KW-0028">Amino-acid biosynthesis</keyword>
<dbReference type="AlphaFoldDB" id="A0A125W704"/>
<dbReference type="InterPro" id="IPR012134">
    <property type="entry name" value="Glu-5-SA_DH"/>
</dbReference>
<dbReference type="RefSeq" id="WP_002399100.1">
    <property type="nucleotide sequence ID" value="NZ_GL454434.1"/>
</dbReference>
<dbReference type="PIRSF" id="PIRSF000151">
    <property type="entry name" value="GPR"/>
    <property type="match status" value="1"/>
</dbReference>
<comment type="catalytic activity">
    <reaction evidence="6 7">
        <text>L-glutamate 5-semialdehyde + phosphate + NADP(+) = L-glutamyl 5-phosphate + NADPH + H(+)</text>
        <dbReference type="Rhea" id="RHEA:19541"/>
        <dbReference type="ChEBI" id="CHEBI:15378"/>
        <dbReference type="ChEBI" id="CHEBI:43474"/>
        <dbReference type="ChEBI" id="CHEBI:57783"/>
        <dbReference type="ChEBI" id="CHEBI:58066"/>
        <dbReference type="ChEBI" id="CHEBI:58274"/>
        <dbReference type="ChEBI" id="CHEBI:58349"/>
        <dbReference type="EC" id="1.2.1.41"/>
    </reaction>
</comment>
<dbReference type="GO" id="GO:0004350">
    <property type="term" value="F:glutamate-5-semialdehyde dehydrogenase activity"/>
    <property type="evidence" value="ECO:0007669"/>
    <property type="project" value="UniProtKB-UniRule"/>
</dbReference>
<dbReference type="UniPathway" id="UPA00098">
    <property type="reaction ID" value="UER00360"/>
</dbReference>
<dbReference type="InterPro" id="IPR015590">
    <property type="entry name" value="Aldehyde_DH_dom"/>
</dbReference>
<dbReference type="Pfam" id="PF00171">
    <property type="entry name" value="Aldedh"/>
    <property type="match status" value="1"/>
</dbReference>
<evidence type="ECO:0000256" key="1">
    <source>
        <dbReference type="ARBA" id="ARBA00004985"/>
    </source>
</evidence>
<organism evidence="9 10">
    <name type="scientific">Enterococcus faecalis TX4248</name>
    <dbReference type="NCBI Taxonomy" id="749495"/>
    <lineage>
        <taxon>Bacteria</taxon>
        <taxon>Bacillati</taxon>
        <taxon>Bacillota</taxon>
        <taxon>Bacilli</taxon>
        <taxon>Lactobacillales</taxon>
        <taxon>Enterococcaceae</taxon>
        <taxon>Enterococcus</taxon>
    </lineage>
</organism>
<keyword evidence="5 7" id="KW-0560">Oxidoreductase</keyword>
<dbReference type="InterPro" id="IPR000965">
    <property type="entry name" value="GPR_dom"/>
</dbReference>
<dbReference type="Gene3D" id="3.40.309.10">
    <property type="entry name" value="Aldehyde Dehydrogenase, Chain A, domain 2"/>
    <property type="match status" value="1"/>
</dbReference>
<dbReference type="Gene3D" id="3.40.605.10">
    <property type="entry name" value="Aldehyde Dehydrogenase, Chain A, domain 1"/>
    <property type="match status" value="1"/>
</dbReference>
<name>A0A125W704_ENTFL</name>
<gene>
    <name evidence="7 9" type="primary">proA</name>
    <name evidence="9" type="ORF">HMPREF9498_01083</name>
</gene>
<proteinExistence type="inferred from homology"/>
<feature type="domain" description="Aldehyde dehydrogenase" evidence="8">
    <location>
        <begin position="4"/>
        <end position="290"/>
    </location>
</feature>
<dbReference type="HOGENOM" id="CLU_030231_0_0_9"/>
<evidence type="ECO:0000313" key="10">
    <source>
        <dbReference type="Proteomes" id="UP000004846"/>
    </source>
</evidence>
<comment type="function">
    <text evidence="7">Catalyzes the NADPH-dependent reduction of L-glutamate 5-phosphate into L-glutamate 5-semialdehyde and phosphate. The product spontaneously undergoes cyclization to form 1-pyrroline-5-carboxylate.</text>
</comment>
<dbReference type="EMBL" id="AEBR01000029">
    <property type="protein sequence ID" value="EFM83312.1"/>
    <property type="molecule type" value="Genomic_DNA"/>
</dbReference>
<evidence type="ECO:0000256" key="3">
    <source>
        <dbReference type="ARBA" id="ARBA00022650"/>
    </source>
</evidence>
<dbReference type="InterPro" id="IPR016163">
    <property type="entry name" value="Ald_DH_C"/>
</dbReference>
<keyword evidence="4 7" id="KW-0521">NADP</keyword>
<comment type="pathway">
    <text evidence="1 7">Amino-acid biosynthesis; L-proline biosynthesis; L-glutamate 5-semialdehyde from L-glutamate: step 2/2.</text>
</comment>
<dbReference type="Proteomes" id="UP000004846">
    <property type="component" value="Unassembled WGS sequence"/>
</dbReference>
<comment type="subcellular location">
    <subcellularLocation>
        <location evidence="7">Cytoplasm</location>
    </subcellularLocation>
</comment>
<dbReference type="FunFam" id="3.40.309.10:FF:000006">
    <property type="entry name" value="Gamma-glutamyl phosphate reductase"/>
    <property type="match status" value="1"/>
</dbReference>
<sequence length="417" mass="45955">MKVTDLKQLGQQAKEASYTLGLMDTRQKNTLLNKMAAAIEANAPRILQANVLDLEQAATHGISETMQDRLRLTEERITAMAEGIRQVATLPDPIGEVDKMWRNEAGLLIGQQRVPLGVIGIIYESRPNVTTDAASLCFKSGNAVILRGGKEAFHSNQILVTILQEALIQEAVSPHLIQFVDDTSRETAQQLMRLNDYLDVLIPRGGANLIKTVLTTATVPVIETGTGNCHIYVDKDAQLTMATEIIVNAKCQRPSVCNAAETLLIHQEVAEAFLPTIEKALKEFHVELRADERALAIFEEAIPATEQDWETEFLDFILAVKVVDSLDEAIQHINRYNTKHSESIISDNYFATQQFLQQVDAAAVYANASTRFTDGFEFGFGAEIGISTQKLHARGPMGLAELTSTKYVIYGNGQARS</sequence>
<dbReference type="InterPro" id="IPR020593">
    <property type="entry name" value="G-glutamylP_reductase_CS"/>
</dbReference>
<dbReference type="GO" id="GO:0050661">
    <property type="term" value="F:NADP binding"/>
    <property type="evidence" value="ECO:0007669"/>
    <property type="project" value="InterPro"/>
</dbReference>
<evidence type="ECO:0000256" key="2">
    <source>
        <dbReference type="ARBA" id="ARBA00022605"/>
    </source>
</evidence>
<evidence type="ECO:0000313" key="9">
    <source>
        <dbReference type="EMBL" id="EFM83312.1"/>
    </source>
</evidence>
<dbReference type="NCBIfam" id="TIGR00407">
    <property type="entry name" value="proA"/>
    <property type="match status" value="1"/>
</dbReference>
<accession>A0A125W704</accession>
<dbReference type="GO" id="GO:0055129">
    <property type="term" value="P:L-proline biosynthetic process"/>
    <property type="evidence" value="ECO:0007669"/>
    <property type="project" value="UniProtKB-UniRule"/>
</dbReference>
<dbReference type="GO" id="GO:0005737">
    <property type="term" value="C:cytoplasm"/>
    <property type="evidence" value="ECO:0007669"/>
    <property type="project" value="UniProtKB-SubCell"/>
</dbReference>
<dbReference type="PANTHER" id="PTHR11063:SF8">
    <property type="entry name" value="DELTA-1-PYRROLINE-5-CARBOXYLATE SYNTHASE"/>
    <property type="match status" value="1"/>
</dbReference>
<dbReference type="PROSITE" id="PS01223">
    <property type="entry name" value="PROA"/>
    <property type="match status" value="1"/>
</dbReference>
<comment type="similarity">
    <text evidence="7">Belongs to the gamma-glutamyl phosphate reductase family.</text>
</comment>
<dbReference type="InterPro" id="IPR016162">
    <property type="entry name" value="Ald_DH_N"/>
</dbReference>
<dbReference type="CDD" id="cd07079">
    <property type="entry name" value="ALDH_F18-19_ProA-GPR"/>
    <property type="match status" value="1"/>
</dbReference>